<evidence type="ECO:0000313" key="3">
    <source>
        <dbReference type="Proteomes" id="UP000323732"/>
    </source>
</evidence>
<sequence length="209" mass="24101">MGGWEKFNVFSIWMLKAAYLNILWIGFTLLGFGLFGLFPATGAMFAITRQWLLKEPVEKIFSVFWNTYKKEFFTLNKFGLFFIVIGYILVYDFLFLHINGFNLQFFLPLIICVALTYIITLLYFFPVYNQFDLNFFQYVKQSFLIGATCIVETLLIFIAVMGLMVISRLIPGIIPLFTGSVMALSITWCSNRALCRIAARKNMINNPSA</sequence>
<feature type="transmembrane region" description="Helical" evidence="1">
    <location>
        <begin position="22"/>
        <end position="47"/>
    </location>
</feature>
<accession>A0A5D4SIP9</accession>
<comment type="caution">
    <text evidence="2">The sequence shown here is derived from an EMBL/GenBank/DDBJ whole genome shotgun (WGS) entry which is preliminary data.</text>
</comment>
<dbReference type="Pfam" id="PF04854">
    <property type="entry name" value="DUF624"/>
    <property type="match status" value="1"/>
</dbReference>
<proteinExistence type="predicted"/>
<keyword evidence="1" id="KW-0472">Membrane</keyword>
<feature type="transmembrane region" description="Helical" evidence="1">
    <location>
        <begin position="172"/>
        <end position="194"/>
    </location>
</feature>
<organism evidence="2 3">
    <name type="scientific">Bacillus infantis</name>
    <dbReference type="NCBI Taxonomy" id="324767"/>
    <lineage>
        <taxon>Bacteria</taxon>
        <taxon>Bacillati</taxon>
        <taxon>Bacillota</taxon>
        <taxon>Bacilli</taxon>
        <taxon>Bacillales</taxon>
        <taxon>Bacillaceae</taxon>
        <taxon>Bacillus</taxon>
    </lineage>
</organism>
<dbReference type="RefSeq" id="WP_148950311.1">
    <property type="nucleotide sequence ID" value="NZ_VTES01000004.1"/>
</dbReference>
<dbReference type="InterPro" id="IPR006938">
    <property type="entry name" value="DUF624"/>
</dbReference>
<dbReference type="AlphaFoldDB" id="A0A5D4SIP9"/>
<feature type="transmembrane region" description="Helical" evidence="1">
    <location>
        <begin position="78"/>
        <end position="99"/>
    </location>
</feature>
<protein>
    <submittedName>
        <fullName evidence="2">DUF624 domain-containing protein</fullName>
    </submittedName>
</protein>
<evidence type="ECO:0000256" key="1">
    <source>
        <dbReference type="SAM" id="Phobius"/>
    </source>
</evidence>
<feature type="transmembrane region" description="Helical" evidence="1">
    <location>
        <begin position="143"/>
        <end position="166"/>
    </location>
</feature>
<evidence type="ECO:0000313" key="2">
    <source>
        <dbReference type="EMBL" id="TYS63315.1"/>
    </source>
</evidence>
<name>A0A5D4SIP9_9BACI</name>
<keyword evidence="1" id="KW-1133">Transmembrane helix</keyword>
<reference evidence="2 3" key="1">
    <citation type="submission" date="2019-08" db="EMBL/GenBank/DDBJ databases">
        <title>Bacillus genomes from the desert of Cuatro Cienegas, Coahuila.</title>
        <authorList>
            <person name="Olmedo-Alvarez G."/>
        </authorList>
    </citation>
    <scope>NUCLEOTIDE SEQUENCE [LARGE SCALE GENOMIC DNA]</scope>
    <source>
        <strain evidence="2 3">CH37_1T</strain>
    </source>
</reference>
<dbReference type="EMBL" id="VTES01000004">
    <property type="protein sequence ID" value="TYS63315.1"/>
    <property type="molecule type" value="Genomic_DNA"/>
</dbReference>
<keyword evidence="1" id="KW-0812">Transmembrane</keyword>
<dbReference type="Proteomes" id="UP000323732">
    <property type="component" value="Unassembled WGS sequence"/>
</dbReference>
<gene>
    <name evidence="2" type="ORF">FZD47_16875</name>
</gene>
<feature type="transmembrane region" description="Helical" evidence="1">
    <location>
        <begin position="105"/>
        <end position="131"/>
    </location>
</feature>